<dbReference type="Proteomes" id="UP001139158">
    <property type="component" value="Unassembled WGS sequence"/>
</dbReference>
<evidence type="ECO:0000256" key="2">
    <source>
        <dbReference type="SAM" id="Phobius"/>
    </source>
</evidence>
<dbReference type="EMBL" id="JAJFZV010000015">
    <property type="protein sequence ID" value="MCC3298873.1"/>
    <property type="molecule type" value="Genomic_DNA"/>
</dbReference>
<dbReference type="AlphaFoldDB" id="A0A9X1SD74"/>
<feature type="transmembrane region" description="Helical" evidence="2">
    <location>
        <begin position="345"/>
        <end position="363"/>
    </location>
</feature>
<feature type="transmembrane region" description="Helical" evidence="2">
    <location>
        <begin position="259"/>
        <end position="279"/>
    </location>
</feature>
<name>A0A9X1SD74_9MICC</name>
<evidence type="ECO:0000256" key="1">
    <source>
        <dbReference type="SAM" id="MobiDB-lite"/>
    </source>
</evidence>
<feature type="transmembrane region" description="Helical" evidence="2">
    <location>
        <begin position="227"/>
        <end position="247"/>
    </location>
</feature>
<evidence type="ECO:0000313" key="4">
    <source>
        <dbReference type="Proteomes" id="UP001139158"/>
    </source>
</evidence>
<accession>A0A9X1SD74</accession>
<protein>
    <recommendedName>
        <fullName evidence="5">Integral membrane protein</fullName>
    </recommendedName>
</protein>
<evidence type="ECO:0000313" key="3">
    <source>
        <dbReference type="EMBL" id="MCC3298873.1"/>
    </source>
</evidence>
<keyword evidence="2" id="KW-0472">Membrane</keyword>
<feature type="transmembrane region" description="Helical" evidence="2">
    <location>
        <begin position="369"/>
        <end position="386"/>
    </location>
</feature>
<gene>
    <name evidence="3" type="ORF">LJ757_13820</name>
</gene>
<dbReference type="RefSeq" id="WP_227896774.1">
    <property type="nucleotide sequence ID" value="NZ_CP099466.1"/>
</dbReference>
<reference evidence="3" key="1">
    <citation type="submission" date="2021-10" db="EMBL/GenBank/DDBJ databases">
        <title>Novel species in genus Arthrobacter.</title>
        <authorList>
            <person name="Liu Y."/>
        </authorList>
    </citation>
    <scope>NUCLEOTIDE SEQUENCE</scope>
    <source>
        <strain evidence="3">Zg-Y453</strain>
    </source>
</reference>
<keyword evidence="4" id="KW-1185">Reference proteome</keyword>
<feature type="transmembrane region" description="Helical" evidence="2">
    <location>
        <begin position="310"/>
        <end position="329"/>
    </location>
</feature>
<comment type="caution">
    <text evidence="3">The sequence shown here is derived from an EMBL/GenBank/DDBJ whole genome shotgun (WGS) entry which is preliminary data.</text>
</comment>
<feature type="region of interest" description="Disordered" evidence="1">
    <location>
        <begin position="1"/>
        <end position="22"/>
    </location>
</feature>
<sequence length="405" mass="40609">MAPSTRYDIASRPRRGAAPPNAPTWRRVTSAILGVLAALLLIASVTAGYAGSLAANTDRYVATVGPVIHDPAVQADLSGQISEQVTSRLDVSTSVNDALSGIDDSRASEALAAAVAPVVADRTNALIDNTVAKAVASPAFATLWTDANRRAHEVLVRAVQDDPGGVAAIAPNGDITVSTTAMIGEVKSRLLAQGVSAATVIPDDAGQDYTVFNAPGLASSLSALNTLGTVAAVLPWLAAAAAAAAVLTAPNGRRLRSGLVIAVSGAAAGLAAVLVLRVLQQAGIDSVTGSALSPDAAAALTGAFLDPLAAALRTVVVLSVLAVLVLYAAGHTSRWEPWALRHQRVCQAVAAGITLLVLFLPGLTAGTTIGIALVMVGVIVVLEVLGRRSRTPLAAASGNGPAAAG</sequence>
<organism evidence="3 4">
    <name type="scientific">Arthrobacter caoxuetaonis</name>
    <dbReference type="NCBI Taxonomy" id="2886935"/>
    <lineage>
        <taxon>Bacteria</taxon>
        <taxon>Bacillati</taxon>
        <taxon>Actinomycetota</taxon>
        <taxon>Actinomycetes</taxon>
        <taxon>Micrococcales</taxon>
        <taxon>Micrococcaceae</taxon>
        <taxon>Arthrobacter</taxon>
    </lineage>
</organism>
<proteinExistence type="predicted"/>
<keyword evidence="2" id="KW-0812">Transmembrane</keyword>
<evidence type="ECO:0008006" key="5">
    <source>
        <dbReference type="Google" id="ProtNLM"/>
    </source>
</evidence>
<keyword evidence="2" id="KW-1133">Transmembrane helix</keyword>